<dbReference type="EMBL" id="KV426199">
    <property type="protein sequence ID" value="KZV85095.1"/>
    <property type="molecule type" value="Genomic_DNA"/>
</dbReference>
<name>A0A165DQ52_EXIGL</name>
<dbReference type="STRING" id="1314781.A0A165DQ52"/>
<organism evidence="3 4">
    <name type="scientific">Exidia glandulosa HHB12029</name>
    <dbReference type="NCBI Taxonomy" id="1314781"/>
    <lineage>
        <taxon>Eukaryota</taxon>
        <taxon>Fungi</taxon>
        <taxon>Dikarya</taxon>
        <taxon>Basidiomycota</taxon>
        <taxon>Agaricomycotina</taxon>
        <taxon>Agaricomycetes</taxon>
        <taxon>Auriculariales</taxon>
        <taxon>Exidiaceae</taxon>
        <taxon>Exidia</taxon>
    </lineage>
</organism>
<keyword evidence="4" id="KW-1185">Reference proteome</keyword>
<evidence type="ECO:0000256" key="2">
    <source>
        <dbReference type="RuleBase" id="RU363116"/>
    </source>
</evidence>
<sequence length="288" mass="33780">MPVQQEPADSPMWDGTILLPRRDARESLERMLSNDMLVVTRQLEMLNIFMGFEQSNKYAINNVNGEVVGYIVEEPRGFLQTLSRQLFRTHRPFRALVLDRDGSPLLWMRRPFSWINSKMYVQHQAFSAEPDTLREEQEPTLETFGVIQQRWHLWRRRYQLFLRDSSLKEDTNPENQDDDVYAQFGDVDAGFLSWEFPVVDEVQEIALVERNFRGFGREIFTDSGQYAIRFVPDLENPRNADLTYVRKLDVNERALVLALSINTDFDFFSRHSEGGGSWFLPLLIIFGE</sequence>
<proteinExistence type="inferred from homology"/>
<protein>
    <recommendedName>
        <fullName evidence="2">Phospholipid scramblase</fullName>
    </recommendedName>
</protein>
<dbReference type="GO" id="GO:0005886">
    <property type="term" value="C:plasma membrane"/>
    <property type="evidence" value="ECO:0007669"/>
    <property type="project" value="TreeGrafter"/>
</dbReference>
<dbReference type="AlphaFoldDB" id="A0A165DQ52"/>
<accession>A0A165DQ52</accession>
<dbReference type="InParanoid" id="A0A165DQ52"/>
<dbReference type="PANTHER" id="PTHR23248:SF9">
    <property type="entry name" value="PHOSPHOLIPID SCRAMBLASE"/>
    <property type="match status" value="1"/>
</dbReference>
<dbReference type="OrthoDB" id="191150at2759"/>
<comment type="similarity">
    <text evidence="1 2">Belongs to the phospholipid scramblase family.</text>
</comment>
<evidence type="ECO:0000313" key="3">
    <source>
        <dbReference type="EMBL" id="KZV85095.1"/>
    </source>
</evidence>
<dbReference type="Pfam" id="PF03803">
    <property type="entry name" value="Scramblase"/>
    <property type="match status" value="1"/>
</dbReference>
<gene>
    <name evidence="3" type="ORF">EXIGLDRAFT_726386</name>
</gene>
<evidence type="ECO:0000313" key="4">
    <source>
        <dbReference type="Proteomes" id="UP000077266"/>
    </source>
</evidence>
<dbReference type="PANTHER" id="PTHR23248">
    <property type="entry name" value="PHOSPHOLIPID SCRAMBLASE-RELATED"/>
    <property type="match status" value="1"/>
</dbReference>
<dbReference type="FunCoup" id="A0A165DQ52">
    <property type="interactions" value="176"/>
</dbReference>
<dbReference type="GO" id="GO:0017128">
    <property type="term" value="F:phospholipid scramblase activity"/>
    <property type="evidence" value="ECO:0007669"/>
    <property type="project" value="InterPro"/>
</dbReference>
<dbReference type="Proteomes" id="UP000077266">
    <property type="component" value="Unassembled WGS sequence"/>
</dbReference>
<evidence type="ECO:0000256" key="1">
    <source>
        <dbReference type="ARBA" id="ARBA00005350"/>
    </source>
</evidence>
<dbReference type="InterPro" id="IPR005552">
    <property type="entry name" value="Scramblase"/>
</dbReference>
<reference evidence="3 4" key="1">
    <citation type="journal article" date="2016" name="Mol. Biol. Evol.">
        <title>Comparative Genomics of Early-Diverging Mushroom-Forming Fungi Provides Insights into the Origins of Lignocellulose Decay Capabilities.</title>
        <authorList>
            <person name="Nagy L.G."/>
            <person name="Riley R."/>
            <person name="Tritt A."/>
            <person name="Adam C."/>
            <person name="Daum C."/>
            <person name="Floudas D."/>
            <person name="Sun H."/>
            <person name="Yadav J.S."/>
            <person name="Pangilinan J."/>
            <person name="Larsson K.H."/>
            <person name="Matsuura K."/>
            <person name="Barry K."/>
            <person name="Labutti K."/>
            <person name="Kuo R."/>
            <person name="Ohm R.A."/>
            <person name="Bhattacharya S.S."/>
            <person name="Shirouzu T."/>
            <person name="Yoshinaga Y."/>
            <person name="Martin F.M."/>
            <person name="Grigoriev I.V."/>
            <person name="Hibbett D.S."/>
        </authorList>
    </citation>
    <scope>NUCLEOTIDE SEQUENCE [LARGE SCALE GENOMIC DNA]</scope>
    <source>
        <strain evidence="3 4">HHB12029</strain>
    </source>
</reference>